<feature type="domain" description="BCD1 alpha/beta" evidence="3">
    <location>
        <begin position="232"/>
        <end position="377"/>
    </location>
</feature>
<evidence type="ECO:0000313" key="4">
    <source>
        <dbReference type="Ensembl" id="ENSMODP00000038541.2"/>
    </source>
</evidence>
<dbReference type="STRING" id="13616.ENSMODP00000038541"/>
<evidence type="ECO:0000259" key="3">
    <source>
        <dbReference type="Pfam" id="PF25790"/>
    </source>
</evidence>
<dbReference type="PANTHER" id="PTHR13483">
    <property type="entry name" value="BOX C_D SNORNA PROTEIN 1-RELATED"/>
    <property type="match status" value="1"/>
</dbReference>
<dbReference type="InterPro" id="IPR057721">
    <property type="entry name" value="BCD1_alpha/beta"/>
</dbReference>
<proteinExistence type="predicted"/>
<evidence type="ECO:0000313" key="5">
    <source>
        <dbReference type="Proteomes" id="UP000002280"/>
    </source>
</evidence>
<evidence type="ECO:0000256" key="1">
    <source>
        <dbReference type="ARBA" id="ARBA00022553"/>
    </source>
</evidence>
<name>F6TIH7_MONDO</name>
<organism evidence="4 5">
    <name type="scientific">Monodelphis domestica</name>
    <name type="common">Gray short-tailed opossum</name>
    <dbReference type="NCBI Taxonomy" id="13616"/>
    <lineage>
        <taxon>Eukaryota</taxon>
        <taxon>Metazoa</taxon>
        <taxon>Chordata</taxon>
        <taxon>Craniata</taxon>
        <taxon>Vertebrata</taxon>
        <taxon>Euteleostomi</taxon>
        <taxon>Mammalia</taxon>
        <taxon>Metatheria</taxon>
        <taxon>Didelphimorphia</taxon>
        <taxon>Didelphidae</taxon>
        <taxon>Monodelphis</taxon>
    </lineage>
</organism>
<reference evidence="4 5" key="1">
    <citation type="journal article" date="2007" name="Nature">
        <title>Genome of the marsupial Monodelphis domestica reveals innovation in non-coding sequences.</title>
        <authorList>
            <person name="Mikkelsen T.S."/>
            <person name="Wakefield M.J."/>
            <person name="Aken B."/>
            <person name="Amemiya C.T."/>
            <person name="Chang J.L."/>
            <person name="Duke S."/>
            <person name="Garber M."/>
            <person name="Gentles A.J."/>
            <person name="Goodstadt L."/>
            <person name="Heger A."/>
            <person name="Jurka J."/>
            <person name="Kamal M."/>
            <person name="Mauceli E."/>
            <person name="Searle S.M."/>
            <person name="Sharpe T."/>
            <person name="Baker M.L."/>
            <person name="Batzer M.A."/>
            <person name="Benos P.V."/>
            <person name="Belov K."/>
            <person name="Clamp M."/>
            <person name="Cook A."/>
            <person name="Cuff J."/>
            <person name="Das R."/>
            <person name="Davidow L."/>
            <person name="Deakin J.E."/>
            <person name="Fazzari M.J."/>
            <person name="Glass J.L."/>
            <person name="Grabherr M."/>
            <person name="Greally J.M."/>
            <person name="Gu W."/>
            <person name="Hore T.A."/>
            <person name="Huttley G.A."/>
            <person name="Kleber M."/>
            <person name="Jirtle R.L."/>
            <person name="Koina E."/>
            <person name="Lee J.T."/>
            <person name="Mahony S."/>
            <person name="Marra M.A."/>
            <person name="Miller R.D."/>
            <person name="Nicholls R.D."/>
            <person name="Oda M."/>
            <person name="Papenfuss A.T."/>
            <person name="Parra Z.E."/>
            <person name="Pollock D.D."/>
            <person name="Ray D.A."/>
            <person name="Schein J.E."/>
            <person name="Speed T.P."/>
            <person name="Thompson K."/>
            <person name="VandeBerg J.L."/>
            <person name="Wade C.M."/>
            <person name="Walker J.A."/>
            <person name="Waters P.D."/>
            <person name="Webber C."/>
            <person name="Weidman J.R."/>
            <person name="Xie X."/>
            <person name="Zody M.C."/>
            <person name="Baldwin J."/>
            <person name="Abdouelleil A."/>
            <person name="Abdulkadir J."/>
            <person name="Abebe A."/>
            <person name="Abera B."/>
            <person name="Abreu J."/>
            <person name="Acer S.C."/>
            <person name="Aftuck L."/>
            <person name="Alexander A."/>
            <person name="An P."/>
            <person name="Anderson E."/>
            <person name="Anderson S."/>
            <person name="Arachi H."/>
            <person name="Azer M."/>
            <person name="Bachantsang P."/>
            <person name="Barry A."/>
            <person name="Bayul T."/>
            <person name="Berlin A."/>
            <person name="Bessette D."/>
            <person name="Bloom T."/>
            <person name="Bloom T."/>
            <person name="Boguslavskiy L."/>
            <person name="Bonnet C."/>
            <person name="Boukhgalter B."/>
            <person name="Bourzgui I."/>
            <person name="Brown A."/>
            <person name="Cahill P."/>
            <person name="Channer S."/>
            <person name="Cheshatsang Y."/>
            <person name="Chuda L."/>
            <person name="Citroen M."/>
            <person name="Collymore A."/>
            <person name="Cooke P."/>
            <person name="Costello M."/>
            <person name="D'Aco K."/>
            <person name="Daza R."/>
            <person name="De Haan G."/>
            <person name="DeGray S."/>
            <person name="DeMaso C."/>
            <person name="Dhargay N."/>
            <person name="Dooley K."/>
            <person name="Dooley E."/>
            <person name="Doricent M."/>
            <person name="Dorje P."/>
            <person name="Dorjee K."/>
            <person name="Dupes A."/>
            <person name="Elong R."/>
            <person name="Falk J."/>
            <person name="Farina A."/>
            <person name="Faro S."/>
            <person name="Ferguson D."/>
            <person name="Fisher S."/>
            <person name="Foley C.D."/>
            <person name="Franke A."/>
            <person name="Friedrich D."/>
            <person name="Gadbois L."/>
            <person name="Gearin G."/>
            <person name="Gearin C.R."/>
            <person name="Giannoukos G."/>
            <person name="Goode T."/>
            <person name="Graham J."/>
            <person name="Grandbois E."/>
            <person name="Grewal S."/>
            <person name="Gyaltsen K."/>
            <person name="Hafez N."/>
            <person name="Hagos B."/>
            <person name="Hall J."/>
            <person name="Henson C."/>
            <person name="Hollinger A."/>
            <person name="Honan T."/>
            <person name="Huard M.D."/>
            <person name="Hughes L."/>
            <person name="Hurhula B."/>
            <person name="Husby M.E."/>
            <person name="Kamat A."/>
            <person name="Kanga B."/>
            <person name="Kashin S."/>
            <person name="Khazanovich D."/>
            <person name="Kisner P."/>
            <person name="Lance K."/>
            <person name="Lara M."/>
            <person name="Lee W."/>
            <person name="Lennon N."/>
            <person name="Letendre F."/>
            <person name="LeVine R."/>
            <person name="Lipovsky A."/>
            <person name="Liu X."/>
            <person name="Liu J."/>
            <person name="Liu S."/>
            <person name="Lokyitsang T."/>
            <person name="Lokyitsang Y."/>
            <person name="Lubonja R."/>
            <person name="Lui A."/>
            <person name="MacDonald P."/>
            <person name="Magnisalis V."/>
            <person name="Maru K."/>
            <person name="Matthews C."/>
            <person name="McCusker W."/>
            <person name="McDonough S."/>
            <person name="Mehta T."/>
            <person name="Meldrim J."/>
            <person name="Meneus L."/>
            <person name="Mihai O."/>
            <person name="Mihalev A."/>
            <person name="Mihova T."/>
            <person name="Mittelman R."/>
            <person name="Mlenga V."/>
            <person name="Montmayeur A."/>
            <person name="Mulrain L."/>
            <person name="Navidi A."/>
            <person name="Naylor J."/>
            <person name="Negash T."/>
            <person name="Nguyen T."/>
            <person name="Nguyen N."/>
            <person name="Nicol R."/>
            <person name="Norbu C."/>
            <person name="Norbu N."/>
            <person name="Novod N."/>
            <person name="O'Neill B."/>
            <person name="Osman S."/>
            <person name="Markiewicz E."/>
            <person name="Oyono O.L."/>
            <person name="Patti C."/>
            <person name="Phunkhang P."/>
            <person name="Pierre F."/>
            <person name="Priest M."/>
            <person name="Raghuraman S."/>
            <person name="Rege F."/>
            <person name="Reyes R."/>
            <person name="Rise C."/>
            <person name="Rogov P."/>
            <person name="Ross K."/>
            <person name="Ryan E."/>
            <person name="Settipalli S."/>
            <person name="Shea T."/>
            <person name="Sherpa N."/>
            <person name="Shi L."/>
            <person name="Shih D."/>
            <person name="Sparrow T."/>
            <person name="Spaulding J."/>
            <person name="Stalker J."/>
            <person name="Stange-Thomann N."/>
            <person name="Stavropoulos S."/>
            <person name="Stone C."/>
            <person name="Strader C."/>
            <person name="Tesfaye S."/>
            <person name="Thomson T."/>
            <person name="Thoulutsang Y."/>
            <person name="Thoulutsang D."/>
            <person name="Topham K."/>
            <person name="Topping I."/>
            <person name="Tsamla T."/>
            <person name="Vassiliev H."/>
            <person name="Vo A."/>
            <person name="Wangchuk T."/>
            <person name="Wangdi T."/>
            <person name="Weiand M."/>
            <person name="Wilkinson J."/>
            <person name="Wilson A."/>
            <person name="Yadav S."/>
            <person name="Young G."/>
            <person name="Yu Q."/>
            <person name="Zembek L."/>
            <person name="Zhong D."/>
            <person name="Zimmer A."/>
            <person name="Zwirko Z."/>
            <person name="Jaffe D.B."/>
            <person name="Alvarez P."/>
            <person name="Brockman W."/>
            <person name="Butler J."/>
            <person name="Chin C."/>
            <person name="Gnerre S."/>
            <person name="MacCallum I."/>
            <person name="Graves J.A."/>
            <person name="Ponting C.P."/>
            <person name="Breen M."/>
            <person name="Samollow P.B."/>
            <person name="Lander E.S."/>
            <person name="Lindblad-Toh K."/>
        </authorList>
    </citation>
    <scope>NUCLEOTIDE SEQUENCE [LARGE SCALE GENOMIC DNA]</scope>
</reference>
<dbReference type="InParanoid" id="F6TIH7"/>
<dbReference type="GO" id="GO:0070761">
    <property type="term" value="C:pre-snoRNP complex"/>
    <property type="evidence" value="ECO:0000318"/>
    <property type="project" value="GO_Central"/>
</dbReference>
<dbReference type="GO" id="GO:0005634">
    <property type="term" value="C:nucleus"/>
    <property type="evidence" value="ECO:0000318"/>
    <property type="project" value="GO_Central"/>
</dbReference>
<dbReference type="HOGENOM" id="CLU_583884_0_0_1"/>
<keyword evidence="5" id="KW-1185">Reference proteome</keyword>
<dbReference type="Ensembl" id="ENSMODT00000040141.3">
    <property type="protein sequence ID" value="ENSMODP00000038541.2"/>
    <property type="gene ID" value="ENSMODG00000025703.3"/>
</dbReference>
<dbReference type="Pfam" id="PF25790">
    <property type="entry name" value="BCD1"/>
    <property type="match status" value="1"/>
</dbReference>
<protein>
    <recommendedName>
        <fullName evidence="3">BCD1 alpha/beta domain-containing protein</fullName>
    </recommendedName>
</protein>
<reference evidence="4" key="2">
    <citation type="submission" date="2025-08" db="UniProtKB">
        <authorList>
            <consortium name="Ensembl"/>
        </authorList>
    </citation>
    <scope>IDENTIFICATION</scope>
</reference>
<reference evidence="4" key="3">
    <citation type="submission" date="2025-09" db="UniProtKB">
        <authorList>
            <consortium name="Ensembl"/>
        </authorList>
    </citation>
    <scope>IDENTIFICATION</scope>
</reference>
<dbReference type="GO" id="GO:0000463">
    <property type="term" value="P:maturation of LSU-rRNA from tricistronic rRNA transcript (SSU-rRNA, 5.8S rRNA, LSU-rRNA)"/>
    <property type="evidence" value="ECO:0000318"/>
    <property type="project" value="GO_Central"/>
</dbReference>
<keyword evidence="1" id="KW-0597">Phosphoprotein</keyword>
<dbReference type="GeneTree" id="ENSGT00390000017201"/>
<sequence>MAEARGGDQDPGDGPGAKLGMGLEVKLEPEQGGLEVKLELAGGVEAKLEWDGLQIKVEVMDQPGEMVEVKTEGLEVKQELIDGVEVKQELIDGVEVKQELIDGVEVKQELIDGVEVKQEVIDGVHVKQELIDVVHVKQELVDEVNVKQELIDEEQELIDRVHVKQELIDEVSVKQELIDGVNVKQELVDEVQVKQELVDGEQEQMNRVEVKSADYIARDIILKRPSTNRILNYMKNRARRHNIDLRILPIGFTKRRENSTMFDRKEQRFYWHLKLLFPQSHAEYVEKGVPGDKKLHEILRTYIDPEKSDPVIRQRLKVYVFSETGVQILMKIENMQHNLVRYYELDPCKSLIDNLKDKVVIEYPTLHVILKGSKNDMIILGQGR</sequence>
<dbReference type="GO" id="GO:0000492">
    <property type="term" value="P:box C/D snoRNP assembly"/>
    <property type="evidence" value="ECO:0000318"/>
    <property type="project" value="GO_Central"/>
</dbReference>
<dbReference type="AlphaFoldDB" id="F6TIH7"/>
<dbReference type="InterPro" id="IPR051639">
    <property type="entry name" value="BCD1"/>
</dbReference>
<dbReference type="Bgee" id="ENSMODG00000025703">
    <property type="expression patterns" value="Expressed in ovary and 20 other cell types or tissues"/>
</dbReference>
<accession>F6TIH7</accession>
<evidence type="ECO:0000256" key="2">
    <source>
        <dbReference type="SAM" id="MobiDB-lite"/>
    </source>
</evidence>
<dbReference type="PANTHER" id="PTHR13483:SF3">
    <property type="entry name" value="BOX C_D SNORNA PROTEIN 1"/>
    <property type="match status" value="1"/>
</dbReference>
<dbReference type="OMA" id="WADMAEV"/>
<dbReference type="Proteomes" id="UP000002280">
    <property type="component" value="Chromosome 2"/>
</dbReference>
<feature type="region of interest" description="Disordered" evidence="2">
    <location>
        <begin position="1"/>
        <end position="20"/>
    </location>
</feature>
<dbReference type="eggNOG" id="KOG2858">
    <property type="taxonomic scope" value="Eukaryota"/>
</dbReference>